<dbReference type="PANTHER" id="PTHR30024">
    <property type="entry name" value="ALIPHATIC SULFONATES-BINDING PROTEIN-RELATED"/>
    <property type="match status" value="1"/>
</dbReference>
<comment type="subcellular location">
    <subcellularLocation>
        <location evidence="1">Periplasm</location>
    </subcellularLocation>
</comment>
<dbReference type="EMBL" id="SNYO01000005">
    <property type="protein sequence ID" value="TDQ55908.1"/>
    <property type="molecule type" value="Genomic_DNA"/>
</dbReference>
<dbReference type="PANTHER" id="PTHR30024:SF47">
    <property type="entry name" value="TAURINE-BINDING PERIPLASMIC PROTEIN"/>
    <property type="match status" value="1"/>
</dbReference>
<feature type="domain" description="Solute-binding protein family 3/N-terminal" evidence="4">
    <location>
        <begin position="54"/>
        <end position="281"/>
    </location>
</feature>
<name>A0A4R6VAE9_9PSEU</name>
<dbReference type="PROSITE" id="PS51257">
    <property type="entry name" value="PROKAR_LIPOPROTEIN"/>
    <property type="match status" value="1"/>
</dbReference>
<sequence length="336" mass="35291">MRKWSSERGVGRGRQIAVRLLTILAVLVLAGCSALGGSSSGGQGGDGQGPEKPTLRVGMLNIVDTASFYLAQERGFFRDEGLTVEPVVAQGGAASIPAVVGGSLDVTFGNYVSFFLAESQGVGKFRLISDGYQAGPNTFVLVARPDGTVRAPRDLAGRRVAVNTFRNIVELNARSALQTNGVDPNTVQFVEVPFPDMAAALAAGRVDAAAMVEPFITAAERSSGAVPVLDTASGPTADIPLGGYGTTEAFAEQNPRTVAAFQRAMLRGQQAAADRANVEQVLPTYIRIDRATATLINLGTYPQSLDGTRLQRVADLMQQFALVPGRFDVAPLLAPQ</sequence>
<dbReference type="Gene3D" id="3.40.190.10">
    <property type="entry name" value="Periplasmic binding protein-like II"/>
    <property type="match status" value="2"/>
</dbReference>
<evidence type="ECO:0000256" key="3">
    <source>
        <dbReference type="ARBA" id="ARBA00022729"/>
    </source>
</evidence>
<dbReference type="GO" id="GO:0042597">
    <property type="term" value="C:periplasmic space"/>
    <property type="evidence" value="ECO:0007669"/>
    <property type="project" value="UniProtKB-SubCell"/>
</dbReference>
<dbReference type="Proteomes" id="UP000295705">
    <property type="component" value="Unassembled WGS sequence"/>
</dbReference>
<dbReference type="Pfam" id="PF09084">
    <property type="entry name" value="NMT1"/>
    <property type="match status" value="1"/>
</dbReference>
<dbReference type="AlphaFoldDB" id="A0A4R6VAE9"/>
<keyword evidence="3" id="KW-0732">Signal</keyword>
<dbReference type="SMART" id="SM00062">
    <property type="entry name" value="PBPb"/>
    <property type="match status" value="1"/>
</dbReference>
<protein>
    <submittedName>
        <fullName evidence="5">NitT/TauT family transport system substrate-binding protein</fullName>
    </submittedName>
</protein>
<evidence type="ECO:0000313" key="6">
    <source>
        <dbReference type="Proteomes" id="UP000295705"/>
    </source>
</evidence>
<evidence type="ECO:0000259" key="4">
    <source>
        <dbReference type="SMART" id="SM00062"/>
    </source>
</evidence>
<proteinExistence type="inferred from homology"/>
<comment type="similarity">
    <text evidence="2">Belongs to the bacterial solute-binding protein SsuA/TauA family.</text>
</comment>
<accession>A0A4R6VAE9</accession>
<organism evidence="5 6">
    <name type="scientific">Actinomycetospora succinea</name>
    <dbReference type="NCBI Taxonomy" id="663603"/>
    <lineage>
        <taxon>Bacteria</taxon>
        <taxon>Bacillati</taxon>
        <taxon>Actinomycetota</taxon>
        <taxon>Actinomycetes</taxon>
        <taxon>Pseudonocardiales</taxon>
        <taxon>Pseudonocardiaceae</taxon>
        <taxon>Actinomycetospora</taxon>
    </lineage>
</organism>
<evidence type="ECO:0000256" key="1">
    <source>
        <dbReference type="ARBA" id="ARBA00004418"/>
    </source>
</evidence>
<evidence type="ECO:0000256" key="2">
    <source>
        <dbReference type="ARBA" id="ARBA00010742"/>
    </source>
</evidence>
<evidence type="ECO:0000313" key="5">
    <source>
        <dbReference type="EMBL" id="TDQ55908.1"/>
    </source>
</evidence>
<comment type="caution">
    <text evidence="5">The sequence shown here is derived from an EMBL/GenBank/DDBJ whole genome shotgun (WGS) entry which is preliminary data.</text>
</comment>
<dbReference type="InterPro" id="IPR001638">
    <property type="entry name" value="Solute-binding_3/MltF_N"/>
</dbReference>
<keyword evidence="6" id="KW-1185">Reference proteome</keyword>
<reference evidence="5 6" key="1">
    <citation type="submission" date="2019-03" db="EMBL/GenBank/DDBJ databases">
        <title>Genomic Encyclopedia of Type Strains, Phase IV (KMG-IV): sequencing the most valuable type-strain genomes for metagenomic binning, comparative biology and taxonomic classification.</title>
        <authorList>
            <person name="Goeker M."/>
        </authorList>
    </citation>
    <scope>NUCLEOTIDE SEQUENCE [LARGE SCALE GENOMIC DNA]</scope>
    <source>
        <strain evidence="5 6">DSM 45775</strain>
    </source>
</reference>
<gene>
    <name evidence="5" type="ORF">EV188_105306</name>
</gene>
<dbReference type="InterPro" id="IPR015168">
    <property type="entry name" value="SsuA/THI5"/>
</dbReference>
<dbReference type="SUPFAM" id="SSF53850">
    <property type="entry name" value="Periplasmic binding protein-like II"/>
    <property type="match status" value="1"/>
</dbReference>